<protein>
    <recommendedName>
        <fullName evidence="5">Probable glycine dehydrogenase (decarboxylating) subunit 2</fullName>
        <ecNumber evidence="5">1.4.4.2</ecNumber>
    </recommendedName>
    <alternativeName>
        <fullName evidence="5">Glycine cleavage system P-protein subunit 2</fullName>
    </alternativeName>
    <alternativeName>
        <fullName evidence="5">Glycine decarboxylase subunit 2</fullName>
    </alternativeName>
    <alternativeName>
        <fullName evidence="5">Glycine dehydrogenase (aminomethyl-transferring) subunit 2</fullName>
    </alternativeName>
</protein>
<proteinExistence type="inferred from homology"/>
<dbReference type="InterPro" id="IPR049316">
    <property type="entry name" value="GDC-P_C"/>
</dbReference>
<dbReference type="Proteomes" id="UP000057158">
    <property type="component" value="Chromosome"/>
</dbReference>
<organism evidence="8 9">
    <name type="scientific">Desulfuromonas soudanensis</name>
    <dbReference type="NCBI Taxonomy" id="1603606"/>
    <lineage>
        <taxon>Bacteria</taxon>
        <taxon>Pseudomonadati</taxon>
        <taxon>Thermodesulfobacteriota</taxon>
        <taxon>Desulfuromonadia</taxon>
        <taxon>Desulfuromonadales</taxon>
        <taxon>Desulfuromonadaceae</taxon>
        <taxon>Desulfuromonas</taxon>
    </lineage>
</organism>
<dbReference type="KEGG" id="des:DSOUD_2453"/>
<evidence type="ECO:0000256" key="3">
    <source>
        <dbReference type="ARBA" id="ARBA00023002"/>
    </source>
</evidence>
<dbReference type="SUPFAM" id="SSF53383">
    <property type="entry name" value="PLP-dependent transferases"/>
    <property type="match status" value="1"/>
</dbReference>
<keyword evidence="3 5" id="KW-0560">Oxidoreductase</keyword>
<name>A0A0M5ILB8_9BACT</name>
<dbReference type="PATRIC" id="fig|1603606.3.peg.2650"/>
<comment type="similarity">
    <text evidence="5">Belongs to the GcvP family. C-terminal subunit subfamily.</text>
</comment>
<reference evidence="8 9" key="1">
    <citation type="submission" date="2015-07" db="EMBL/GenBank/DDBJ databases">
        <title>Isolation and Genomic Characterization of a Novel Halophilic Metal-Reducing Deltaproteobacterium from the Deep Subsurface.</title>
        <authorList>
            <person name="Badalamenti J.P."/>
            <person name="Summers Z.M."/>
            <person name="Gralnick J.A."/>
            <person name="Bond D.R."/>
        </authorList>
    </citation>
    <scope>NUCLEOTIDE SEQUENCE [LARGE SCALE GENOMIC DNA]</scope>
    <source>
        <strain evidence="8 9">WTL</strain>
    </source>
</reference>
<dbReference type="InterPro" id="IPR015421">
    <property type="entry name" value="PyrdxlP-dep_Trfase_major"/>
</dbReference>
<dbReference type="InterPro" id="IPR015424">
    <property type="entry name" value="PyrdxlP-dep_Trfase"/>
</dbReference>
<dbReference type="GO" id="GO:0005829">
    <property type="term" value="C:cytosol"/>
    <property type="evidence" value="ECO:0007669"/>
    <property type="project" value="TreeGrafter"/>
</dbReference>
<dbReference type="FunFam" id="3.90.1150.10:FF:000014">
    <property type="entry name" value="Probable glycine dehydrogenase (decarboxylating) subunit 2"/>
    <property type="match status" value="1"/>
</dbReference>
<dbReference type="GO" id="GO:0004375">
    <property type="term" value="F:glycine dehydrogenase (decarboxylating) activity"/>
    <property type="evidence" value="ECO:0007669"/>
    <property type="project" value="UniProtKB-EC"/>
</dbReference>
<comment type="subunit">
    <text evidence="5">The glycine cleavage system is composed of four proteins: P, T, L and H. In this organism, the P 'protein' is a heterodimer of two subunits.</text>
</comment>
<gene>
    <name evidence="8" type="primary">gcvP1</name>
    <name evidence="5" type="synonym">gcvPB</name>
    <name evidence="8" type="ORF">DSOUD_2453</name>
</gene>
<dbReference type="Gene3D" id="3.90.1150.10">
    <property type="entry name" value="Aspartate Aminotransferase, domain 1"/>
    <property type="match status" value="1"/>
</dbReference>
<dbReference type="InterPro" id="IPR020581">
    <property type="entry name" value="GDC_P"/>
</dbReference>
<keyword evidence="9" id="KW-1185">Reference proteome</keyword>
<dbReference type="Gene3D" id="3.40.640.10">
    <property type="entry name" value="Type I PLP-dependent aspartate aminotransferase-like (Major domain)"/>
    <property type="match status" value="1"/>
</dbReference>
<feature type="domain" description="Glycine dehydrogenase C-terminal" evidence="7">
    <location>
        <begin position="352"/>
        <end position="451"/>
    </location>
</feature>
<dbReference type="OrthoDB" id="9801272at2"/>
<comment type="cofactor">
    <cofactor evidence="5">
        <name>pyridoxal 5'-phosphate</name>
        <dbReference type="ChEBI" id="CHEBI:597326"/>
    </cofactor>
</comment>
<dbReference type="GO" id="GO:0030170">
    <property type="term" value="F:pyridoxal phosphate binding"/>
    <property type="evidence" value="ECO:0007669"/>
    <property type="project" value="TreeGrafter"/>
</dbReference>
<feature type="region of interest" description="Disordered" evidence="6">
    <location>
        <begin position="455"/>
        <end position="484"/>
    </location>
</feature>
<dbReference type="NCBIfam" id="NF003346">
    <property type="entry name" value="PRK04366.1"/>
    <property type="match status" value="1"/>
</dbReference>
<dbReference type="Pfam" id="PF21478">
    <property type="entry name" value="GcvP2_C"/>
    <property type="match status" value="1"/>
</dbReference>
<dbReference type="EC" id="1.4.4.2" evidence="5"/>
<dbReference type="InterPro" id="IPR015422">
    <property type="entry name" value="PyrdxlP-dep_Trfase_small"/>
</dbReference>
<comment type="function">
    <text evidence="1 5">The glycine cleavage system catalyzes the degradation of glycine. The P protein binds the alpha-amino group of glycine through its pyridoxal phosphate cofactor; CO(2) is released and the remaining methylamine moiety is then transferred to the lipoamide cofactor of the H protein.</text>
</comment>
<comment type="catalytic activity">
    <reaction evidence="4 5">
        <text>N(6)-[(R)-lipoyl]-L-lysyl-[glycine-cleavage complex H protein] + glycine + H(+) = N(6)-[(R)-S(8)-aminomethyldihydrolipoyl]-L-lysyl-[glycine-cleavage complex H protein] + CO2</text>
        <dbReference type="Rhea" id="RHEA:24304"/>
        <dbReference type="Rhea" id="RHEA-COMP:10494"/>
        <dbReference type="Rhea" id="RHEA-COMP:10495"/>
        <dbReference type="ChEBI" id="CHEBI:15378"/>
        <dbReference type="ChEBI" id="CHEBI:16526"/>
        <dbReference type="ChEBI" id="CHEBI:57305"/>
        <dbReference type="ChEBI" id="CHEBI:83099"/>
        <dbReference type="ChEBI" id="CHEBI:83143"/>
        <dbReference type="EC" id="1.4.4.2"/>
    </reaction>
</comment>
<dbReference type="STRING" id="1603606.DSOUD_2453"/>
<dbReference type="GO" id="GO:0016594">
    <property type="term" value="F:glycine binding"/>
    <property type="evidence" value="ECO:0007669"/>
    <property type="project" value="TreeGrafter"/>
</dbReference>
<dbReference type="EMBL" id="CP010802">
    <property type="protein sequence ID" value="ALC17206.1"/>
    <property type="molecule type" value="Genomic_DNA"/>
</dbReference>
<evidence type="ECO:0000313" key="8">
    <source>
        <dbReference type="EMBL" id="ALC17206.1"/>
    </source>
</evidence>
<evidence type="ECO:0000256" key="5">
    <source>
        <dbReference type="HAMAP-Rule" id="MF_00713"/>
    </source>
</evidence>
<dbReference type="HAMAP" id="MF_00713">
    <property type="entry name" value="GcvPB"/>
    <property type="match status" value="1"/>
</dbReference>
<evidence type="ECO:0000259" key="7">
    <source>
        <dbReference type="Pfam" id="PF21478"/>
    </source>
</evidence>
<evidence type="ECO:0000256" key="2">
    <source>
        <dbReference type="ARBA" id="ARBA00022898"/>
    </source>
</evidence>
<dbReference type="RefSeq" id="WP_082351253.1">
    <property type="nucleotide sequence ID" value="NZ_CP010802.1"/>
</dbReference>
<dbReference type="GO" id="GO:0019464">
    <property type="term" value="P:glycine decarboxylation via glycine cleavage system"/>
    <property type="evidence" value="ECO:0007669"/>
    <property type="project" value="UniProtKB-UniRule"/>
</dbReference>
<dbReference type="InterPro" id="IPR023012">
    <property type="entry name" value="GcvPB"/>
</dbReference>
<dbReference type="Gene3D" id="6.20.440.10">
    <property type="match status" value="1"/>
</dbReference>
<dbReference type="PANTHER" id="PTHR11773">
    <property type="entry name" value="GLYCINE DEHYDROGENASE, DECARBOXYLATING"/>
    <property type="match status" value="1"/>
</dbReference>
<feature type="compositionally biased region" description="Basic and acidic residues" evidence="6">
    <location>
        <begin position="467"/>
        <end position="484"/>
    </location>
</feature>
<dbReference type="PANTHER" id="PTHR11773:SF1">
    <property type="entry name" value="GLYCINE DEHYDROGENASE (DECARBOXYLATING), MITOCHONDRIAL"/>
    <property type="match status" value="1"/>
</dbReference>
<evidence type="ECO:0000313" key="9">
    <source>
        <dbReference type="Proteomes" id="UP000057158"/>
    </source>
</evidence>
<evidence type="ECO:0000256" key="4">
    <source>
        <dbReference type="ARBA" id="ARBA00049026"/>
    </source>
</evidence>
<accession>A0A0M5ILB8</accession>
<evidence type="ECO:0000256" key="1">
    <source>
        <dbReference type="ARBA" id="ARBA00003788"/>
    </source>
</evidence>
<dbReference type="AlphaFoldDB" id="A0A0M5ILB8"/>
<dbReference type="FunFam" id="3.40.640.10:FF:000224">
    <property type="entry name" value="Probable glycine dehydrogenase (decarboxylating) subunit 2"/>
    <property type="match status" value="1"/>
</dbReference>
<sequence length="484" mass="51928">MKSLGTQGLILNEKLLFEHSDAGRKGYSLPRLDVPPARLPAALVREEVSGFPELSEVDVVRHFTRLSTWNYGVDSGFYPLGSCTMKYNPKVNEVAARTPGMAAAHPSTPDHLSQGALALMHDLQEALAEISGFPAVTLQPAAGAHGELAGMLMIRAWHEAQGNSRKKVLIPDTAHGTNPATAALCGYEVVPIASDGVLSAAAVAAAMGGEVAALMITNPNTLGLFEAQIREICQIIHDGGGLVYCDGANLNALMGIARPGDMGIDVMHFNLHKTFSTPHGGGGPGSGPVGVTAVLAPFLPVPVVVEEQGTYRLEVDRPLSIGRMKAFGGHFGIMVRAWAYIRSMGGEGLKRASEMAVLNANYIRARLEGTYHLPYTARSLHEVVFSDRDLGGNCHTLDLAKRLIDYGYHPPTIYFPLVVKGAIMIEPTETESKEVIDEFCDAMLSIAAEAGENPDLLHQAPKKTRVGRMDETGAARKPRLKWEK</sequence>
<keyword evidence="2 5" id="KW-0663">Pyridoxal phosphate</keyword>
<dbReference type="GO" id="GO:0005960">
    <property type="term" value="C:glycine cleavage complex"/>
    <property type="evidence" value="ECO:0007669"/>
    <property type="project" value="TreeGrafter"/>
</dbReference>
<evidence type="ECO:0000256" key="6">
    <source>
        <dbReference type="SAM" id="MobiDB-lite"/>
    </source>
</evidence>
<feature type="modified residue" description="N6-(pyridoxal phosphate)lysine" evidence="5">
    <location>
        <position position="273"/>
    </location>
</feature>